<keyword evidence="7" id="KW-1185">Reference proteome</keyword>
<organism evidence="6 7">
    <name type="scientific">Paenibacillus baimaensis</name>
    <dbReference type="NCBI Taxonomy" id="2982185"/>
    <lineage>
        <taxon>Bacteria</taxon>
        <taxon>Bacillati</taxon>
        <taxon>Bacillota</taxon>
        <taxon>Bacilli</taxon>
        <taxon>Bacillales</taxon>
        <taxon>Paenibacillaceae</taxon>
        <taxon>Paenibacillus</taxon>
    </lineage>
</organism>
<dbReference type="PANTHER" id="PTHR43546">
    <property type="entry name" value="UPF0173 METAL-DEPENDENT HYDROLASE MJ1163-RELATED"/>
    <property type="match status" value="1"/>
</dbReference>
<dbReference type="InterPro" id="IPR050114">
    <property type="entry name" value="UPF0173_UPF0282_UlaG_hydrolase"/>
</dbReference>
<keyword evidence="1" id="KW-0378">Hydrolase</keyword>
<evidence type="ECO:0000313" key="6">
    <source>
        <dbReference type="EMBL" id="MCU6793483.1"/>
    </source>
</evidence>
<dbReference type="InterPro" id="IPR001279">
    <property type="entry name" value="Metallo-B-lactamas"/>
</dbReference>
<name>A0ABT2UFR4_9BACL</name>
<dbReference type="Pfam" id="PF12706">
    <property type="entry name" value="Lactamase_B_2"/>
    <property type="match status" value="1"/>
</dbReference>
<evidence type="ECO:0000256" key="1">
    <source>
        <dbReference type="ARBA" id="ARBA00022801"/>
    </source>
</evidence>
<dbReference type="EMBL" id="JAOQIO010000052">
    <property type="protein sequence ID" value="MCU6793483.1"/>
    <property type="molecule type" value="Genomic_DNA"/>
</dbReference>
<dbReference type="PANTHER" id="PTHR43546:SF9">
    <property type="entry name" value="L-ASCORBATE-6-PHOSPHATE LACTONASE ULAG-RELATED"/>
    <property type="match status" value="1"/>
</dbReference>
<accession>A0ABT2UFR4</accession>
<comment type="catalytic activity">
    <reaction evidence="4">
        <text>3',5'-cyclic UMP + H2O = UMP + H(+)</text>
        <dbReference type="Rhea" id="RHEA:70575"/>
        <dbReference type="ChEBI" id="CHEBI:15377"/>
        <dbReference type="ChEBI" id="CHEBI:15378"/>
        <dbReference type="ChEBI" id="CHEBI:57865"/>
        <dbReference type="ChEBI" id="CHEBI:184387"/>
    </reaction>
    <physiologicalReaction direction="left-to-right" evidence="4">
        <dbReference type="Rhea" id="RHEA:70576"/>
    </physiologicalReaction>
</comment>
<dbReference type="InterPro" id="IPR036866">
    <property type="entry name" value="RibonucZ/Hydroxyglut_hydro"/>
</dbReference>
<protein>
    <submittedName>
        <fullName evidence="6">MBL fold metallo-hydrolase</fullName>
    </submittedName>
</protein>
<dbReference type="Proteomes" id="UP001652445">
    <property type="component" value="Unassembled WGS sequence"/>
</dbReference>
<proteinExistence type="predicted"/>
<comment type="caution">
    <text evidence="6">The sequence shown here is derived from an EMBL/GenBank/DDBJ whole genome shotgun (WGS) entry which is preliminary data.</text>
</comment>
<comment type="catalytic activity">
    <reaction evidence="2">
        <text>3',5'-cyclic CMP + H2O = CMP + H(+)</text>
        <dbReference type="Rhea" id="RHEA:72675"/>
        <dbReference type="ChEBI" id="CHEBI:15377"/>
        <dbReference type="ChEBI" id="CHEBI:15378"/>
        <dbReference type="ChEBI" id="CHEBI:58003"/>
        <dbReference type="ChEBI" id="CHEBI:60377"/>
    </reaction>
    <physiologicalReaction direction="left-to-right" evidence="2">
        <dbReference type="Rhea" id="RHEA:72676"/>
    </physiologicalReaction>
</comment>
<evidence type="ECO:0000313" key="7">
    <source>
        <dbReference type="Proteomes" id="UP001652445"/>
    </source>
</evidence>
<dbReference type="SUPFAM" id="SSF56281">
    <property type="entry name" value="Metallo-hydrolase/oxidoreductase"/>
    <property type="match status" value="1"/>
</dbReference>
<evidence type="ECO:0000259" key="5">
    <source>
        <dbReference type="Pfam" id="PF12706"/>
    </source>
</evidence>
<evidence type="ECO:0000256" key="3">
    <source>
        <dbReference type="ARBA" id="ARBA00034301"/>
    </source>
</evidence>
<evidence type="ECO:0000256" key="2">
    <source>
        <dbReference type="ARBA" id="ARBA00034221"/>
    </source>
</evidence>
<feature type="domain" description="Metallo-beta-lactamase" evidence="5">
    <location>
        <begin position="19"/>
        <end position="212"/>
    </location>
</feature>
<comment type="function">
    <text evidence="3">Counteracts the endogenous Pycsar antiviral defense system. Phosphodiesterase that enables metal-dependent hydrolysis of host cyclic nucleotide Pycsar defense signals such as cCMP and cUMP.</text>
</comment>
<dbReference type="RefSeq" id="WP_262684754.1">
    <property type="nucleotide sequence ID" value="NZ_JAOQIO010000052.1"/>
</dbReference>
<sequence length="248" mass="27373">MNIQLIRNATLWLEYGGETILVDPMFSEAGANPPIINTENDRRNPLVPLPIALEKLLNPSLVIVTHTHLDHWDVPAMEKLSKQIPLICQPNDHASMTGRGFQHVNPVDKELRHNNLTLYRTEGRHGTGDIGRAMGPVSGFALQAPGEPTLYLAGDTIYCEEVEAALDAYKPEFTVVNAGGARFVTGDPITMTAADIAQVCHHSSHTQVIAVHLEAINHCLETRADLRSQLQKEDLMNRVSIPLDGEWL</sequence>
<evidence type="ECO:0000256" key="4">
    <source>
        <dbReference type="ARBA" id="ARBA00048505"/>
    </source>
</evidence>
<dbReference type="Gene3D" id="3.60.15.10">
    <property type="entry name" value="Ribonuclease Z/Hydroxyacylglutathione hydrolase-like"/>
    <property type="match status" value="1"/>
</dbReference>
<reference evidence="6 7" key="1">
    <citation type="submission" date="2022-09" db="EMBL/GenBank/DDBJ databases">
        <authorList>
            <person name="Han X.L."/>
            <person name="Wang Q."/>
            <person name="Lu T."/>
        </authorList>
    </citation>
    <scope>NUCLEOTIDE SEQUENCE [LARGE SCALE GENOMIC DNA]</scope>
    <source>
        <strain evidence="6 7">WQ 127069</strain>
    </source>
</reference>
<gene>
    <name evidence="6" type="ORF">OB236_15355</name>
</gene>